<dbReference type="PANTHER" id="PTHR21091:SF169">
    <property type="entry name" value="UROPORPHYRINOGEN DECARBOXYLASE"/>
    <property type="match status" value="1"/>
</dbReference>
<dbReference type="Pfam" id="PF01208">
    <property type="entry name" value="URO-D"/>
    <property type="match status" value="1"/>
</dbReference>
<dbReference type="AlphaFoldDB" id="A0A3B0UDX9"/>
<dbReference type="InterPro" id="IPR000257">
    <property type="entry name" value="Uroporphyrinogen_deCOase"/>
</dbReference>
<evidence type="ECO:0000256" key="1">
    <source>
        <dbReference type="ARBA" id="ARBA00004804"/>
    </source>
</evidence>
<dbReference type="EC" id="4.1.1.37" evidence="3"/>
<accession>A0A3B0UDX9</accession>
<evidence type="ECO:0000256" key="5">
    <source>
        <dbReference type="ARBA" id="ARBA00023239"/>
    </source>
</evidence>
<keyword evidence="5 8" id="KW-0456">Lyase</keyword>
<dbReference type="EMBL" id="UOET01000337">
    <property type="protein sequence ID" value="VAW29205.1"/>
    <property type="molecule type" value="Genomic_DNA"/>
</dbReference>
<dbReference type="PROSITE" id="PS00906">
    <property type="entry name" value="UROD_1"/>
    <property type="match status" value="1"/>
</dbReference>
<dbReference type="UniPathway" id="UPA00251">
    <property type="reaction ID" value="UER00321"/>
</dbReference>
<evidence type="ECO:0000256" key="2">
    <source>
        <dbReference type="ARBA" id="ARBA00009935"/>
    </source>
</evidence>
<evidence type="ECO:0000313" key="8">
    <source>
        <dbReference type="EMBL" id="VAW29205.1"/>
    </source>
</evidence>
<dbReference type="SUPFAM" id="SSF51726">
    <property type="entry name" value="UROD/MetE-like"/>
    <property type="match status" value="1"/>
</dbReference>
<evidence type="ECO:0000256" key="6">
    <source>
        <dbReference type="ARBA" id="ARBA00023244"/>
    </source>
</evidence>
<dbReference type="Gene3D" id="3.20.20.210">
    <property type="match status" value="1"/>
</dbReference>
<evidence type="ECO:0000259" key="7">
    <source>
        <dbReference type="PROSITE" id="PS00906"/>
    </source>
</evidence>
<dbReference type="NCBIfam" id="TIGR01464">
    <property type="entry name" value="hemE"/>
    <property type="match status" value="1"/>
</dbReference>
<dbReference type="GO" id="GO:0004853">
    <property type="term" value="F:uroporphyrinogen decarboxylase activity"/>
    <property type="evidence" value="ECO:0007669"/>
    <property type="project" value="UniProtKB-EC"/>
</dbReference>
<keyword evidence="6" id="KW-0627">Porphyrin biosynthesis</keyword>
<organism evidence="8">
    <name type="scientific">hydrothermal vent metagenome</name>
    <dbReference type="NCBI Taxonomy" id="652676"/>
    <lineage>
        <taxon>unclassified sequences</taxon>
        <taxon>metagenomes</taxon>
        <taxon>ecological metagenomes</taxon>
    </lineage>
</organism>
<evidence type="ECO:0000256" key="3">
    <source>
        <dbReference type="ARBA" id="ARBA00012288"/>
    </source>
</evidence>
<comment type="pathway">
    <text evidence="1">Porphyrin-containing compound metabolism; protoporphyrin-IX biosynthesis; coproporphyrinogen-III from 5-aminolevulinate: step 4/4.</text>
</comment>
<dbReference type="InterPro" id="IPR038071">
    <property type="entry name" value="UROD/MetE-like_sf"/>
</dbReference>
<evidence type="ECO:0000256" key="4">
    <source>
        <dbReference type="ARBA" id="ARBA00022793"/>
    </source>
</evidence>
<dbReference type="GO" id="GO:0005829">
    <property type="term" value="C:cytosol"/>
    <property type="evidence" value="ECO:0007669"/>
    <property type="project" value="TreeGrafter"/>
</dbReference>
<reference evidence="8" key="1">
    <citation type="submission" date="2018-06" db="EMBL/GenBank/DDBJ databases">
        <authorList>
            <person name="Zhirakovskaya E."/>
        </authorList>
    </citation>
    <scope>NUCLEOTIDE SEQUENCE</scope>
</reference>
<gene>
    <name evidence="8" type="ORF">MNBD_BACTEROID07-152</name>
</gene>
<dbReference type="GO" id="GO:0006782">
    <property type="term" value="P:protoporphyrinogen IX biosynthetic process"/>
    <property type="evidence" value="ECO:0007669"/>
    <property type="project" value="UniProtKB-UniPathway"/>
</dbReference>
<keyword evidence="4" id="KW-0210">Decarboxylase</keyword>
<protein>
    <recommendedName>
        <fullName evidence="3">uroporphyrinogen decarboxylase</fullName>
        <ecNumber evidence="3">4.1.1.37</ecNumber>
    </recommendedName>
</protein>
<proteinExistence type="inferred from homology"/>
<dbReference type="InterPro" id="IPR006361">
    <property type="entry name" value="Uroporphyrinogen_deCO2ase_HemE"/>
</dbReference>
<feature type="domain" description="Uroporphyrinogen decarboxylase (URO-D)" evidence="7">
    <location>
        <begin position="19"/>
        <end position="28"/>
    </location>
</feature>
<comment type="similarity">
    <text evidence="2">Belongs to the uroporphyrinogen decarboxylase family.</text>
</comment>
<sequence length="344" mass="38615">MADSQFIKVLKGEKTERPPVWFMRQAGRVLPSYLEMRKKYSFKELMQSPGLAAKVTLLPIYDLGVDAAILFSDILVIPEALGMELNFTDSGPRFAKALKDFDDPASRLKPDASKLHYIYDVIDEIQKTKPQNIPLIGFCGAPFTTLCYMVQGLGTNHTFPDAVTLLYKDKAMAHKLFSAITELSIEYALNQVKHGISAFQIFETHAGLIPSGLYFEMVMPYVRKISKAVMDAGTPVIFLPKGLGTGIKHIQPDDADFISIDWQTPIEEARGLVHPNLGLQGNLDPRLLMGSKETILETLEKYVPFGSKNHNWIFNLGHGFIPGIPYENAKLVVDWIKQTNWKRN</sequence>
<dbReference type="PANTHER" id="PTHR21091">
    <property type="entry name" value="METHYLTETRAHYDROFOLATE:HOMOCYSTEINE METHYLTRANSFERASE RELATED"/>
    <property type="match status" value="1"/>
</dbReference>
<name>A0A3B0UDX9_9ZZZZ</name>